<dbReference type="GO" id="GO:0008061">
    <property type="term" value="F:chitin binding"/>
    <property type="evidence" value="ECO:0007669"/>
    <property type="project" value="UniProtKB-UniRule"/>
</dbReference>
<dbReference type="SUPFAM" id="SSF50685">
    <property type="entry name" value="Barwin-like endoglucanases"/>
    <property type="match status" value="1"/>
</dbReference>
<dbReference type="GO" id="GO:0005975">
    <property type="term" value="P:carbohydrate metabolic process"/>
    <property type="evidence" value="ECO:0007669"/>
    <property type="project" value="InterPro"/>
</dbReference>
<name>A0AAD5UF49_9FUNG</name>
<accession>A0AAD5UF49</accession>
<dbReference type="GO" id="GO:0005576">
    <property type="term" value="C:extracellular region"/>
    <property type="evidence" value="ECO:0007669"/>
    <property type="project" value="InterPro"/>
</dbReference>
<dbReference type="Pfam" id="PF00734">
    <property type="entry name" value="CBM_1"/>
    <property type="match status" value="2"/>
</dbReference>
<dbReference type="SUPFAM" id="SSF57180">
    <property type="entry name" value="Cellulose-binding domain"/>
    <property type="match status" value="2"/>
</dbReference>
<feature type="domain" description="CBM1" evidence="5">
    <location>
        <begin position="104"/>
        <end position="140"/>
    </location>
</feature>
<feature type="disulfide bond" evidence="3">
    <location>
        <begin position="209"/>
        <end position="221"/>
    </location>
</feature>
<dbReference type="PROSITE" id="PS51164">
    <property type="entry name" value="CBM1_2"/>
    <property type="match status" value="2"/>
</dbReference>
<dbReference type="InterPro" id="IPR000254">
    <property type="entry name" value="CBD"/>
</dbReference>
<evidence type="ECO:0008006" key="8">
    <source>
        <dbReference type="Google" id="ProtNLM"/>
    </source>
</evidence>
<keyword evidence="1 3" id="KW-0147">Chitin-binding</keyword>
<dbReference type="InterPro" id="IPR036861">
    <property type="entry name" value="Endochitinase-like_sf"/>
</dbReference>
<evidence type="ECO:0000256" key="3">
    <source>
        <dbReference type="PROSITE-ProRule" id="PRU00261"/>
    </source>
</evidence>
<proteinExistence type="predicted"/>
<dbReference type="GO" id="GO:0030248">
    <property type="term" value="F:cellulose binding"/>
    <property type="evidence" value="ECO:0007669"/>
    <property type="project" value="InterPro"/>
</dbReference>
<protein>
    <recommendedName>
        <fullName evidence="8">Carbohydrate-binding module family 18 protein</fullName>
    </recommendedName>
</protein>
<evidence type="ECO:0000256" key="1">
    <source>
        <dbReference type="ARBA" id="ARBA00022669"/>
    </source>
</evidence>
<dbReference type="EMBL" id="JADGKB010000108">
    <property type="protein sequence ID" value="KAJ3253470.1"/>
    <property type="molecule type" value="Genomic_DNA"/>
</dbReference>
<dbReference type="InterPro" id="IPR001002">
    <property type="entry name" value="Chitin-bd_1"/>
</dbReference>
<dbReference type="CDD" id="cd22191">
    <property type="entry name" value="DPBB_RlpA_EXP_N-like"/>
    <property type="match status" value="1"/>
</dbReference>
<dbReference type="PROSITE" id="PS50941">
    <property type="entry name" value="CHIT_BIND_I_2"/>
    <property type="match status" value="1"/>
</dbReference>
<comment type="caution">
    <text evidence="6">The sequence shown here is derived from an EMBL/GenBank/DDBJ whole genome shotgun (WGS) entry which is preliminary data.</text>
</comment>
<keyword evidence="2" id="KW-0732">Signal</keyword>
<dbReference type="InterPro" id="IPR035971">
    <property type="entry name" value="CBD_sf"/>
</dbReference>
<organism evidence="6 7">
    <name type="scientific">Boothiomyces macroporosus</name>
    <dbReference type="NCBI Taxonomy" id="261099"/>
    <lineage>
        <taxon>Eukaryota</taxon>
        <taxon>Fungi</taxon>
        <taxon>Fungi incertae sedis</taxon>
        <taxon>Chytridiomycota</taxon>
        <taxon>Chytridiomycota incertae sedis</taxon>
        <taxon>Chytridiomycetes</taxon>
        <taxon>Rhizophydiales</taxon>
        <taxon>Terramycetaceae</taxon>
        <taxon>Boothiomyces</taxon>
    </lineage>
</organism>
<dbReference type="PROSITE" id="PS00026">
    <property type="entry name" value="CHIT_BIND_I_1"/>
    <property type="match status" value="1"/>
</dbReference>
<feature type="domain" description="Chitin-binding type-1" evidence="4">
    <location>
        <begin position="200"/>
        <end position="243"/>
    </location>
</feature>
<gene>
    <name evidence="6" type="ORF">HK103_000501</name>
</gene>
<dbReference type="Proteomes" id="UP001210925">
    <property type="component" value="Unassembled WGS sequence"/>
</dbReference>
<feature type="disulfide bond" evidence="3">
    <location>
        <begin position="214"/>
        <end position="228"/>
    </location>
</feature>
<evidence type="ECO:0000256" key="2">
    <source>
        <dbReference type="ARBA" id="ARBA00022729"/>
    </source>
</evidence>
<evidence type="ECO:0000259" key="5">
    <source>
        <dbReference type="PROSITE" id="PS51164"/>
    </source>
</evidence>
<feature type="domain" description="CBM1" evidence="5">
    <location>
        <begin position="25"/>
        <end position="61"/>
    </location>
</feature>
<comment type="caution">
    <text evidence="3">Lacks conserved residue(s) required for the propagation of feature annotation.</text>
</comment>
<evidence type="ECO:0000259" key="4">
    <source>
        <dbReference type="PROSITE" id="PS50941"/>
    </source>
</evidence>
<sequence>MLALLLSLAVYSLEIKSPSEVKRGSCSAKWFQCGGQAWTGPTCCEAGSYCSKTNQWFSQCVPGSINKVKTGKISKTTGPLHTTASPIKTINPNPAPSIGPSGGSCGGLFAQCGGSGFTGQKCCKAGLKCNVYNPWYSQCIQDSSNPGGIPVVHTTNRAPEPTIPVITKNPPAVTNVPNPIPVINPSPFNYPTGKTNLRPGGSCGNGIACIYGECCSAFGNCGNNAGYCGSGCQSAFSPNGCQVSTPPAYGPDTESACIRPPSTLSFTGGSMYSTMTNYDPSPGSACPPYTKFTPLGTPIVALSLDVYAQMDVCYKQIKISVVPNGPSVIATVVDKCVG</sequence>
<dbReference type="SUPFAM" id="SSF57016">
    <property type="entry name" value="Plant lectins/antimicrobial peptides"/>
    <property type="match status" value="1"/>
</dbReference>
<reference evidence="6" key="1">
    <citation type="submission" date="2020-05" db="EMBL/GenBank/DDBJ databases">
        <title>Phylogenomic resolution of chytrid fungi.</title>
        <authorList>
            <person name="Stajich J.E."/>
            <person name="Amses K."/>
            <person name="Simmons R."/>
            <person name="Seto K."/>
            <person name="Myers J."/>
            <person name="Bonds A."/>
            <person name="Quandt C.A."/>
            <person name="Barry K."/>
            <person name="Liu P."/>
            <person name="Grigoriev I."/>
            <person name="Longcore J.E."/>
            <person name="James T.Y."/>
        </authorList>
    </citation>
    <scope>NUCLEOTIDE SEQUENCE</scope>
    <source>
        <strain evidence="6">PLAUS21</strain>
    </source>
</reference>
<dbReference type="SMART" id="SM00236">
    <property type="entry name" value="fCBD"/>
    <property type="match status" value="2"/>
</dbReference>
<keyword evidence="7" id="KW-1185">Reference proteome</keyword>
<dbReference type="Gene3D" id="3.30.60.10">
    <property type="entry name" value="Endochitinase-like"/>
    <property type="match status" value="1"/>
</dbReference>
<dbReference type="AlphaFoldDB" id="A0AAD5UF49"/>
<dbReference type="InterPro" id="IPR018371">
    <property type="entry name" value="Chitin-binding_1_CS"/>
</dbReference>
<evidence type="ECO:0000313" key="7">
    <source>
        <dbReference type="Proteomes" id="UP001210925"/>
    </source>
</evidence>
<dbReference type="PROSITE" id="PS00562">
    <property type="entry name" value="CBM1_1"/>
    <property type="match status" value="2"/>
</dbReference>
<dbReference type="InterPro" id="IPR036908">
    <property type="entry name" value="RlpA-like_sf"/>
</dbReference>
<keyword evidence="3" id="KW-1015">Disulfide bond</keyword>
<feature type="non-terminal residue" evidence="6">
    <location>
        <position position="338"/>
    </location>
</feature>
<evidence type="ECO:0000313" key="6">
    <source>
        <dbReference type="EMBL" id="KAJ3253470.1"/>
    </source>
</evidence>